<dbReference type="HOGENOM" id="CLU_2714927_0_0_4"/>
<organism evidence="1 2">
    <name type="scientific">Candidatus Symbiobacter mobilis CR</name>
    <dbReference type="NCBI Taxonomy" id="946483"/>
    <lineage>
        <taxon>Bacteria</taxon>
        <taxon>Pseudomonadati</taxon>
        <taxon>Pseudomonadota</taxon>
        <taxon>Betaproteobacteria</taxon>
        <taxon>Burkholderiales</taxon>
        <taxon>Comamonadaceae</taxon>
    </lineage>
</organism>
<dbReference type="AlphaFoldDB" id="U5NB78"/>
<accession>U5NB78</accession>
<proteinExistence type="predicted"/>
<evidence type="ECO:0000313" key="2">
    <source>
        <dbReference type="Proteomes" id="UP000017184"/>
    </source>
</evidence>
<keyword evidence="2" id="KW-1185">Reference proteome</keyword>
<name>U5NB78_9BURK</name>
<sequence>MMAPRRHSRHITRFARLHVLHDLARFPKGSIIVGTHFLGLLAYYRGDFPLYCVRHAAAFRCSPRPAGEERGV</sequence>
<protein>
    <submittedName>
        <fullName evidence="1">Uncharacterized protein</fullName>
    </submittedName>
</protein>
<evidence type="ECO:0000313" key="1">
    <source>
        <dbReference type="EMBL" id="AGX87488.1"/>
    </source>
</evidence>
<gene>
    <name evidence="1" type="ORF">Cenrod_1401</name>
</gene>
<dbReference type="EMBL" id="CP004885">
    <property type="protein sequence ID" value="AGX87488.1"/>
    <property type="molecule type" value="Genomic_DNA"/>
</dbReference>
<dbReference type="Proteomes" id="UP000017184">
    <property type="component" value="Chromosome"/>
</dbReference>
<dbReference type="STRING" id="946483.Cenrod_1401"/>
<reference evidence="1 2" key="1">
    <citation type="journal article" date="2013" name="Genome Biol.">
        <title>Genomic analysis reveals key aspects of prokaryotic symbiosis in the phototrophic consortium "Chlorochromatium aggregatum".</title>
        <authorList>
            <person name="Liu Z."/>
            <person name="Muller J."/>
            <person name="Li T."/>
            <person name="Alvey R.M."/>
            <person name="Vogl K."/>
            <person name="Frigaard N.U."/>
            <person name="Rockwell N.C."/>
            <person name="Boyd E.S."/>
            <person name="Tomsho L.P."/>
            <person name="Schuster S.C."/>
            <person name="Henke P."/>
            <person name="Rohde M."/>
            <person name="Overmann J."/>
            <person name="Bryant D.A."/>
        </authorList>
    </citation>
    <scope>NUCLEOTIDE SEQUENCE [LARGE SCALE GENOMIC DNA]</scope>
    <source>
        <strain evidence="1">CR</strain>
    </source>
</reference>
<dbReference type="KEGG" id="cbx:Cenrod_1401"/>